<reference evidence="2" key="1">
    <citation type="journal article" date="2019" name="Int. J. Syst. Evol. Microbiol.">
        <title>The Global Catalogue of Microorganisms (GCM) 10K type strain sequencing project: providing services to taxonomists for standard genome sequencing and annotation.</title>
        <authorList>
            <consortium name="The Broad Institute Genomics Platform"/>
            <consortium name="The Broad Institute Genome Sequencing Center for Infectious Disease"/>
            <person name="Wu L."/>
            <person name="Ma J."/>
        </authorList>
    </citation>
    <scope>NUCLEOTIDE SEQUENCE [LARGE SCALE GENOMIC DNA]</scope>
    <source>
        <strain evidence="2">CGMCC 4.7330</strain>
    </source>
</reference>
<dbReference type="InterPro" id="IPR018727">
    <property type="entry name" value="DUF2267"/>
</dbReference>
<sequence>MSERHDPLAPAMHTAHTWLRAVAESLGTDDRFFVHRVTRAWLHCVRDRLGVHAAARFSAQLPELLRGVYFEGWTPARVPVAHDVESFVRQFARAAGVSPDEASALTGAVTDALAQLFSPGQLDHVLAVLPVELRRVLLGSDYTGPLAAVLPVMSIGTEPDETLESRVTTLTEAVTVLARGMAGSPADGTDPATAAQHAYRMLLAEGLTGANRG</sequence>
<dbReference type="Pfam" id="PF10025">
    <property type="entry name" value="DUF2267"/>
    <property type="match status" value="1"/>
</dbReference>
<comment type="caution">
    <text evidence="1">The sequence shown here is derived from an EMBL/GenBank/DDBJ whole genome shotgun (WGS) entry which is preliminary data.</text>
</comment>
<dbReference type="InterPro" id="IPR038282">
    <property type="entry name" value="DUF2267_sf"/>
</dbReference>
<protein>
    <submittedName>
        <fullName evidence="1">DUF2267 domain-containing protein</fullName>
    </submittedName>
</protein>
<keyword evidence="2" id="KW-1185">Reference proteome</keyword>
<proteinExistence type="predicted"/>
<dbReference type="RefSeq" id="WP_378611324.1">
    <property type="nucleotide sequence ID" value="NZ_JBHSAX010000005.1"/>
</dbReference>
<dbReference type="EMBL" id="JBHSAX010000005">
    <property type="protein sequence ID" value="MFC3961576.1"/>
    <property type="molecule type" value="Genomic_DNA"/>
</dbReference>
<accession>A0ABV8DNE8</accession>
<dbReference type="Proteomes" id="UP001595696">
    <property type="component" value="Unassembled WGS sequence"/>
</dbReference>
<dbReference type="Gene3D" id="1.10.490.110">
    <property type="entry name" value="Uncharacterized conserved protein DUF2267"/>
    <property type="match status" value="1"/>
</dbReference>
<name>A0ABV8DNE8_9NOCA</name>
<evidence type="ECO:0000313" key="2">
    <source>
        <dbReference type="Proteomes" id="UP001595696"/>
    </source>
</evidence>
<gene>
    <name evidence="1" type="ORF">ACFO0B_06200</name>
</gene>
<evidence type="ECO:0000313" key="1">
    <source>
        <dbReference type="EMBL" id="MFC3961576.1"/>
    </source>
</evidence>
<organism evidence="1 2">
    <name type="scientific">Nocardia jiangsuensis</name>
    <dbReference type="NCBI Taxonomy" id="1691563"/>
    <lineage>
        <taxon>Bacteria</taxon>
        <taxon>Bacillati</taxon>
        <taxon>Actinomycetota</taxon>
        <taxon>Actinomycetes</taxon>
        <taxon>Mycobacteriales</taxon>
        <taxon>Nocardiaceae</taxon>
        <taxon>Nocardia</taxon>
    </lineage>
</organism>